<dbReference type="AlphaFoldDB" id="A0A5C6JR92"/>
<comment type="caution">
    <text evidence="1">The sequence shown here is derived from an EMBL/GenBank/DDBJ whole genome shotgun (WGS) entry which is preliminary data.</text>
</comment>
<keyword evidence="2" id="KW-1185">Reference proteome</keyword>
<evidence type="ECO:0000313" key="1">
    <source>
        <dbReference type="EMBL" id="TWV43397.1"/>
    </source>
</evidence>
<protein>
    <submittedName>
        <fullName evidence="1">Uncharacterized protein</fullName>
    </submittedName>
</protein>
<accession>A0A5C6JR92</accession>
<reference evidence="1" key="1">
    <citation type="journal article" date="2019" name="Microbiol. Resour. Announc.">
        <title>Draft Genomic Sequences of Streptomyces misionensis and Streptomyces albidoflavus, bacteria applied for phytopathogen biocontrol.</title>
        <authorList>
            <person name="Pylro V."/>
            <person name="Dias A."/>
            <person name="Andreote F."/>
            <person name="Varani A."/>
            <person name="Andreote C."/>
            <person name="Bernardo E."/>
            <person name="Martins T."/>
        </authorList>
    </citation>
    <scope>NUCLEOTIDE SEQUENCE [LARGE SCALE GENOMIC DNA]</scope>
    <source>
        <strain evidence="1">66</strain>
    </source>
</reference>
<name>A0A5C6JR92_9ACTN</name>
<dbReference type="EMBL" id="VOGW01000105">
    <property type="protein sequence ID" value="TWV43397.1"/>
    <property type="molecule type" value="Genomic_DNA"/>
</dbReference>
<organism evidence="1 2">
    <name type="scientific">Streptomyces misionensis</name>
    <dbReference type="NCBI Taxonomy" id="67331"/>
    <lineage>
        <taxon>Bacteria</taxon>
        <taxon>Bacillati</taxon>
        <taxon>Actinomycetota</taxon>
        <taxon>Actinomycetes</taxon>
        <taxon>Kitasatosporales</taxon>
        <taxon>Streptomycetaceae</taxon>
        <taxon>Streptomyces</taxon>
    </lineage>
</organism>
<dbReference type="Proteomes" id="UP000320481">
    <property type="component" value="Unassembled WGS sequence"/>
</dbReference>
<gene>
    <name evidence="1" type="ORF">FRZ03_18695</name>
</gene>
<proteinExistence type="predicted"/>
<sequence length="60" mass="6859">MGQCPQCGGSAEPDPEHSGVLWCLSCWLVWTLPRDRTCPGHRPTLITALRRLDEDRDLRR</sequence>
<evidence type="ECO:0000313" key="2">
    <source>
        <dbReference type="Proteomes" id="UP000320481"/>
    </source>
</evidence>